<reference evidence="1 2" key="1">
    <citation type="submission" date="2016-01" db="EMBL/GenBank/DDBJ databases">
        <authorList>
            <person name="Oliw E.H."/>
        </authorList>
    </citation>
    <scope>NUCLEOTIDE SEQUENCE [LARGE SCALE GENOMIC DNA]</scope>
    <source>
        <strain evidence="1 2">Kerr 14</strain>
    </source>
</reference>
<dbReference type="AlphaFoldDB" id="A0A1S7RU42"/>
<protein>
    <submittedName>
        <fullName evidence="1">Uncharacterized protein</fullName>
    </submittedName>
</protein>
<evidence type="ECO:0000313" key="1">
    <source>
        <dbReference type="EMBL" id="CUX57640.1"/>
    </source>
</evidence>
<dbReference type="Proteomes" id="UP000191897">
    <property type="component" value="Unassembled WGS sequence"/>
</dbReference>
<accession>A0A1S7RU42</accession>
<evidence type="ECO:0000313" key="2">
    <source>
        <dbReference type="Proteomes" id="UP000191897"/>
    </source>
</evidence>
<proteinExistence type="predicted"/>
<sequence length="60" mass="6752">MHLLATRLSLIVFDFIVKNQDFSNLQDSCMFNLASGPSFVPVCEISARGRRFLKGRFSGL</sequence>
<name>A0A1S7RU42_AGRTU</name>
<gene>
    <name evidence="1" type="ORF">AGR4C_Lc50100</name>
</gene>
<organism evidence="1 2">
    <name type="scientific">Agrobacterium tumefaciens str. Kerr 14</name>
    <dbReference type="NCBI Taxonomy" id="1183424"/>
    <lineage>
        <taxon>Bacteria</taxon>
        <taxon>Pseudomonadati</taxon>
        <taxon>Pseudomonadota</taxon>
        <taxon>Alphaproteobacteria</taxon>
        <taxon>Hyphomicrobiales</taxon>
        <taxon>Rhizobiaceae</taxon>
        <taxon>Rhizobium/Agrobacterium group</taxon>
        <taxon>Agrobacterium</taxon>
        <taxon>Agrobacterium tumefaciens complex</taxon>
    </lineage>
</organism>
<dbReference type="EMBL" id="FBWC01000027">
    <property type="protein sequence ID" value="CUX57640.1"/>
    <property type="molecule type" value="Genomic_DNA"/>
</dbReference>